<dbReference type="AlphaFoldDB" id="A0A6J6VB85"/>
<accession>A0A6J6VB85</accession>
<name>A0A6J6VB85_9ZZZZ</name>
<dbReference type="EMBL" id="CAEZZP010000034">
    <property type="protein sequence ID" value="CAB4769582.1"/>
    <property type="molecule type" value="Genomic_DNA"/>
</dbReference>
<protein>
    <submittedName>
        <fullName evidence="1">Unannotated protein</fullName>
    </submittedName>
</protein>
<gene>
    <name evidence="1" type="ORF">UFOPK2880_00734</name>
</gene>
<evidence type="ECO:0000313" key="1">
    <source>
        <dbReference type="EMBL" id="CAB4769582.1"/>
    </source>
</evidence>
<reference evidence="1" key="1">
    <citation type="submission" date="2020-05" db="EMBL/GenBank/DDBJ databases">
        <authorList>
            <person name="Chiriac C."/>
            <person name="Salcher M."/>
            <person name="Ghai R."/>
            <person name="Kavagutti S V."/>
        </authorList>
    </citation>
    <scope>NUCLEOTIDE SEQUENCE</scope>
</reference>
<organism evidence="1">
    <name type="scientific">freshwater metagenome</name>
    <dbReference type="NCBI Taxonomy" id="449393"/>
    <lineage>
        <taxon>unclassified sequences</taxon>
        <taxon>metagenomes</taxon>
        <taxon>ecological metagenomes</taxon>
    </lineage>
</organism>
<sequence length="76" mass="7664">MAIAAKSAKYSSTIANTAAGTDCERFMSVALESNKALGKSTSIVNALLGARLLAENLAPSGVGVFSSQGLCVFIAP</sequence>
<proteinExistence type="predicted"/>